<keyword evidence="2" id="KW-1185">Reference proteome</keyword>
<accession>A0A1Z4ES32</accession>
<proteinExistence type="predicted"/>
<gene>
    <name evidence="1" type="ORF">MSTE_00427</name>
</gene>
<evidence type="ECO:0000313" key="2">
    <source>
        <dbReference type="Proteomes" id="UP000217954"/>
    </source>
</evidence>
<reference evidence="1 2" key="2">
    <citation type="journal article" date="2017" name="Int. J. Syst. Evol. Microbiol.">
        <title>Mycobacterium stephanolepidis sp. nov., a rapidly growing species related to Mycobacterium chelonae, isolated from marine teleost fish, Stephanolepis cirrhifer.</title>
        <authorList>
            <person name="Fukano H."/>
            <person name="Wada S."/>
            <person name="Kurata O."/>
            <person name="Katayama K."/>
            <person name="Fujiwara N."/>
            <person name="Hoshino Y."/>
        </authorList>
    </citation>
    <scope>NUCLEOTIDE SEQUENCE [LARGE SCALE GENOMIC DNA]</scope>
    <source>
        <strain evidence="1 2">NJB0901</strain>
    </source>
</reference>
<dbReference type="AlphaFoldDB" id="A0A1Z4ES32"/>
<reference evidence="2" key="1">
    <citation type="journal article" date="2017" name="Genome Announc.">
        <title>Complete Genome Sequence of Mycobacterium stephanolepidis.</title>
        <authorList>
            <person name="Fukano H."/>
            <person name="Yoshida M."/>
            <person name="Katayama Y."/>
            <person name="Omatsu T."/>
            <person name="Mizutani T."/>
            <person name="Kurata O."/>
            <person name="Wada S."/>
            <person name="Hoshino Y."/>
        </authorList>
    </citation>
    <scope>NUCLEOTIDE SEQUENCE [LARGE SCALE GENOMIC DNA]</scope>
    <source>
        <strain evidence="2">NJB0901</strain>
    </source>
</reference>
<dbReference type="RefSeq" id="WP_096498603.1">
    <property type="nucleotide sequence ID" value="NZ_AP018165.1"/>
</dbReference>
<dbReference type="Proteomes" id="UP000217954">
    <property type="component" value="Chromosome"/>
</dbReference>
<evidence type="ECO:0000313" key="1">
    <source>
        <dbReference type="EMBL" id="BAX95770.1"/>
    </source>
</evidence>
<dbReference type="OrthoDB" id="4630373at2"/>
<sequence length="118" mass="12858">MVTIFRLGPSSYFGNPATLVEGDQEGMRLFACALHSALENGRATLEGEGGLQHLIEERNGPATITLGQYGVVWQLDRSKLDELLALVDPLIADNTSGHQYLDIRSPTETLVISVNEFS</sequence>
<name>A0A1Z4ES32_9MYCO</name>
<dbReference type="EMBL" id="AP018165">
    <property type="protein sequence ID" value="BAX95770.1"/>
    <property type="molecule type" value="Genomic_DNA"/>
</dbReference>
<protein>
    <submittedName>
        <fullName evidence="1">Uncharacterized protein</fullName>
    </submittedName>
</protein>
<organism evidence="1 2">
    <name type="scientific">[Mycobacterium] stephanolepidis</name>
    <dbReference type="NCBI Taxonomy" id="1520670"/>
    <lineage>
        <taxon>Bacteria</taxon>
        <taxon>Bacillati</taxon>
        <taxon>Actinomycetota</taxon>
        <taxon>Actinomycetes</taxon>
        <taxon>Mycobacteriales</taxon>
        <taxon>Mycobacteriaceae</taxon>
        <taxon>Mycobacteroides</taxon>
    </lineage>
</organism>
<dbReference type="KEGG" id="mste:MSTE_00427"/>